<dbReference type="InterPro" id="IPR016071">
    <property type="entry name" value="Staphylococal_nuclease_OB-fold"/>
</dbReference>
<sequence length="264" mass="29620">MNLKKIKFFWPAIFPLILISLGITIIFFAFYSKPSNVSQSAEFSQSEAELAKTSDQSSTLGSEDVTPKGEFFRVTRVVDGDTIEIEGGQTVRYIGIDTPETVHPQKTVECFGREASNKNKELVEGKFVQLEKDVSETDKYGRLLRYVYADGVFVNELLVKEGFAHASSYPPDIKYQDLLNSAQEEARSQNRGLWAGCQEGKSGTSQNQEGCVIKGNISFSTGEKIYHVPGQEYYDKTAVDESKGERWFCTEEEAQNAGWRISKK</sequence>
<gene>
    <name evidence="6" type="ORF">A3D07_02740</name>
</gene>
<dbReference type="GO" id="GO:0016787">
    <property type="term" value="F:hydrolase activity"/>
    <property type="evidence" value="ECO:0007669"/>
    <property type="project" value="UniProtKB-KW"/>
</dbReference>
<keyword evidence="1" id="KW-0540">Nuclease</keyword>
<dbReference type="Proteomes" id="UP000177124">
    <property type="component" value="Unassembled WGS sequence"/>
</dbReference>
<proteinExistence type="predicted"/>
<dbReference type="GO" id="GO:0004519">
    <property type="term" value="F:endonuclease activity"/>
    <property type="evidence" value="ECO:0007669"/>
    <property type="project" value="UniProtKB-KW"/>
</dbReference>
<keyword evidence="3" id="KW-0378">Hydrolase</keyword>
<feature type="domain" description="TNase-like" evidence="5">
    <location>
        <begin position="68"/>
        <end position="196"/>
    </location>
</feature>
<evidence type="ECO:0000259" key="5">
    <source>
        <dbReference type="PROSITE" id="PS50830"/>
    </source>
</evidence>
<protein>
    <recommendedName>
        <fullName evidence="5">TNase-like domain-containing protein</fullName>
    </recommendedName>
</protein>
<dbReference type="PROSITE" id="PS50830">
    <property type="entry name" value="TNASE_3"/>
    <property type="match status" value="1"/>
</dbReference>
<keyword evidence="4" id="KW-0812">Transmembrane</keyword>
<evidence type="ECO:0000256" key="3">
    <source>
        <dbReference type="ARBA" id="ARBA00022801"/>
    </source>
</evidence>
<name>A0A1F5GCS8_9BACT</name>
<evidence type="ECO:0000256" key="4">
    <source>
        <dbReference type="SAM" id="Phobius"/>
    </source>
</evidence>
<dbReference type="STRING" id="1797716.A3D07_02740"/>
<evidence type="ECO:0000313" key="7">
    <source>
        <dbReference type="Proteomes" id="UP000177124"/>
    </source>
</evidence>
<reference evidence="6 7" key="1">
    <citation type="journal article" date="2016" name="Nat. Commun.">
        <title>Thousands of microbial genomes shed light on interconnected biogeochemical processes in an aquifer system.</title>
        <authorList>
            <person name="Anantharaman K."/>
            <person name="Brown C.T."/>
            <person name="Hug L.A."/>
            <person name="Sharon I."/>
            <person name="Castelle C.J."/>
            <person name="Probst A.J."/>
            <person name="Thomas B.C."/>
            <person name="Singh A."/>
            <person name="Wilkins M.J."/>
            <person name="Karaoz U."/>
            <person name="Brodie E.L."/>
            <person name="Williams K.H."/>
            <person name="Hubbard S.S."/>
            <person name="Banfield J.F."/>
        </authorList>
    </citation>
    <scope>NUCLEOTIDE SEQUENCE [LARGE SCALE GENOMIC DNA]</scope>
</reference>
<comment type="caution">
    <text evidence="6">The sequence shown here is derived from an EMBL/GenBank/DDBJ whole genome shotgun (WGS) entry which is preliminary data.</text>
</comment>
<keyword evidence="2" id="KW-0255">Endonuclease</keyword>
<dbReference type="SMART" id="SM00318">
    <property type="entry name" value="SNc"/>
    <property type="match status" value="1"/>
</dbReference>
<dbReference type="EMBL" id="MFBF01000068">
    <property type="protein sequence ID" value="OGD89668.1"/>
    <property type="molecule type" value="Genomic_DNA"/>
</dbReference>
<keyword evidence="4" id="KW-1133">Transmembrane helix</keyword>
<dbReference type="SUPFAM" id="SSF50199">
    <property type="entry name" value="Staphylococcal nuclease"/>
    <property type="match status" value="1"/>
</dbReference>
<dbReference type="InterPro" id="IPR035437">
    <property type="entry name" value="SNase_OB-fold_sf"/>
</dbReference>
<evidence type="ECO:0000313" key="6">
    <source>
        <dbReference type="EMBL" id="OGD89668.1"/>
    </source>
</evidence>
<accession>A0A1F5GCS8</accession>
<dbReference type="AlphaFoldDB" id="A0A1F5GCS8"/>
<keyword evidence="4" id="KW-0472">Membrane</keyword>
<dbReference type="Gene3D" id="2.40.50.90">
    <property type="match status" value="1"/>
</dbReference>
<evidence type="ECO:0000256" key="2">
    <source>
        <dbReference type="ARBA" id="ARBA00022759"/>
    </source>
</evidence>
<organism evidence="6 7">
    <name type="scientific">Candidatus Curtissbacteria bacterium RIFCSPHIGHO2_02_FULL_42_15</name>
    <dbReference type="NCBI Taxonomy" id="1797716"/>
    <lineage>
        <taxon>Bacteria</taxon>
        <taxon>Candidatus Curtissiibacteriota</taxon>
    </lineage>
</organism>
<evidence type="ECO:0000256" key="1">
    <source>
        <dbReference type="ARBA" id="ARBA00022722"/>
    </source>
</evidence>
<dbReference type="Pfam" id="PF00565">
    <property type="entry name" value="SNase"/>
    <property type="match status" value="1"/>
</dbReference>
<dbReference type="PANTHER" id="PTHR12302">
    <property type="entry name" value="EBNA2 BINDING PROTEIN P100"/>
    <property type="match status" value="1"/>
</dbReference>
<feature type="transmembrane region" description="Helical" evidence="4">
    <location>
        <begin position="12"/>
        <end position="31"/>
    </location>
</feature>
<dbReference type="PANTHER" id="PTHR12302:SF3">
    <property type="entry name" value="SERINE_THREONINE-PROTEIN KINASE 31"/>
    <property type="match status" value="1"/>
</dbReference>